<dbReference type="CDD" id="cd10017">
    <property type="entry name" value="B3_DNA"/>
    <property type="match status" value="1"/>
</dbReference>
<dbReference type="GO" id="GO:0003677">
    <property type="term" value="F:DNA binding"/>
    <property type="evidence" value="ECO:0007669"/>
    <property type="project" value="UniProtKB-KW"/>
</dbReference>
<feature type="compositionally biased region" description="Polar residues" evidence="6">
    <location>
        <begin position="299"/>
        <end position="321"/>
    </location>
</feature>
<dbReference type="PANTHER" id="PTHR31541">
    <property type="entry name" value="B3 DOMAIN PLANT PROTEIN-RELATED"/>
    <property type="match status" value="1"/>
</dbReference>
<name>A0A7N0VM36_KALFE</name>
<dbReference type="PANTHER" id="PTHR31541:SF25">
    <property type="entry name" value="GAMMA-GLIADIN B"/>
    <property type="match status" value="1"/>
</dbReference>
<dbReference type="Proteomes" id="UP000594263">
    <property type="component" value="Unplaced"/>
</dbReference>
<feature type="region of interest" description="Disordered" evidence="6">
    <location>
        <begin position="15"/>
        <end position="60"/>
    </location>
</feature>
<keyword evidence="2" id="KW-0805">Transcription regulation</keyword>
<dbReference type="GO" id="GO:0005634">
    <property type="term" value="C:nucleus"/>
    <property type="evidence" value="ECO:0007669"/>
    <property type="project" value="UniProtKB-SubCell"/>
</dbReference>
<evidence type="ECO:0000256" key="6">
    <source>
        <dbReference type="SAM" id="MobiDB-lite"/>
    </source>
</evidence>
<reference evidence="7" key="1">
    <citation type="submission" date="2021-01" db="UniProtKB">
        <authorList>
            <consortium name="EnsemblPlants"/>
        </authorList>
    </citation>
    <scope>IDENTIFICATION</scope>
</reference>
<dbReference type="Gramene" id="Kaladp1116s0002.1.v1.1">
    <property type="protein sequence ID" value="Kaladp1116s0002.1.v1.1.CDS.1"/>
    <property type="gene ID" value="Kaladp1116s0002.v1.1"/>
</dbReference>
<protein>
    <recommendedName>
        <fullName evidence="9">TF-B3 domain-containing protein</fullName>
    </recommendedName>
</protein>
<evidence type="ECO:0000313" key="7">
    <source>
        <dbReference type="EnsemblPlants" id="Kaladp1116s0002.1.v1.1.CDS.1"/>
    </source>
</evidence>
<keyword evidence="4" id="KW-0804">Transcription</keyword>
<dbReference type="InterPro" id="IPR005508">
    <property type="entry name" value="At2g31720-like"/>
</dbReference>
<evidence type="ECO:0000256" key="3">
    <source>
        <dbReference type="ARBA" id="ARBA00023125"/>
    </source>
</evidence>
<keyword evidence="3" id="KW-0238">DNA-binding</keyword>
<evidence type="ECO:0000256" key="5">
    <source>
        <dbReference type="ARBA" id="ARBA00023242"/>
    </source>
</evidence>
<dbReference type="Gene3D" id="2.40.330.10">
    <property type="entry name" value="DNA-binding pseudobarrel domain"/>
    <property type="match status" value="1"/>
</dbReference>
<dbReference type="Pfam" id="PF03754">
    <property type="entry name" value="At2g31720-like"/>
    <property type="match status" value="1"/>
</dbReference>
<keyword evidence="8" id="KW-1185">Reference proteome</keyword>
<evidence type="ECO:0000256" key="2">
    <source>
        <dbReference type="ARBA" id="ARBA00023015"/>
    </source>
</evidence>
<sequence length="331" mass="36278">MKRNSDMISLDHVKANCGSKKRLQTGATDNSGMAAKKEKASKPRKHKEKINNGPNPPSGIPTAFKNVIQELGGTDWRLIIQKGLHETDLSSSHNRLSMPSKQCLTTAHDCLATMFDENGGDNNNICFPLIDTNFKVWESVTLRRWNMNKTVFVLAGDWNKLAAANNLKVQDVVQIWCFTFTHTGKHGLAMVKIEAAANSHTPSIMCNNSSSVAPPAASTDSHIFNSSAASHIGPYQSHSFTTYFDIWKTESSTSMMTQDNGSRTPREDRMFKVSSIESNLSELAGNSSSARCIDFWNTESTESDSSGGHSAQVPSTQSHVTSPDIDLSLHL</sequence>
<evidence type="ECO:0000313" key="8">
    <source>
        <dbReference type="Proteomes" id="UP000594263"/>
    </source>
</evidence>
<dbReference type="EnsemblPlants" id="Kaladp1116s0002.1.v1.1">
    <property type="protein sequence ID" value="Kaladp1116s0002.1.v1.1.CDS.1"/>
    <property type="gene ID" value="Kaladp1116s0002.v1.1"/>
</dbReference>
<organism evidence="7 8">
    <name type="scientific">Kalanchoe fedtschenkoi</name>
    <name type="common">Lavender scallops</name>
    <name type="synonym">South American air plant</name>
    <dbReference type="NCBI Taxonomy" id="63787"/>
    <lineage>
        <taxon>Eukaryota</taxon>
        <taxon>Viridiplantae</taxon>
        <taxon>Streptophyta</taxon>
        <taxon>Embryophyta</taxon>
        <taxon>Tracheophyta</taxon>
        <taxon>Spermatophyta</taxon>
        <taxon>Magnoliopsida</taxon>
        <taxon>eudicotyledons</taxon>
        <taxon>Gunneridae</taxon>
        <taxon>Pentapetalae</taxon>
        <taxon>Saxifragales</taxon>
        <taxon>Crassulaceae</taxon>
        <taxon>Kalanchoe</taxon>
    </lineage>
</organism>
<proteinExistence type="predicted"/>
<comment type="subcellular location">
    <subcellularLocation>
        <location evidence="1">Nucleus</location>
    </subcellularLocation>
</comment>
<feature type="region of interest" description="Disordered" evidence="6">
    <location>
        <begin position="299"/>
        <end position="331"/>
    </location>
</feature>
<dbReference type="AlphaFoldDB" id="A0A7N0VM36"/>
<evidence type="ECO:0008006" key="9">
    <source>
        <dbReference type="Google" id="ProtNLM"/>
    </source>
</evidence>
<evidence type="ECO:0000256" key="4">
    <source>
        <dbReference type="ARBA" id="ARBA00023163"/>
    </source>
</evidence>
<dbReference type="InterPro" id="IPR003340">
    <property type="entry name" value="B3_DNA-bd"/>
</dbReference>
<dbReference type="SUPFAM" id="SSF101936">
    <property type="entry name" value="DNA-binding pseudobarrel domain"/>
    <property type="match status" value="1"/>
</dbReference>
<evidence type="ECO:0000256" key="1">
    <source>
        <dbReference type="ARBA" id="ARBA00004123"/>
    </source>
</evidence>
<dbReference type="InterPro" id="IPR015300">
    <property type="entry name" value="DNA-bd_pseudobarrel_sf"/>
</dbReference>
<keyword evidence="5" id="KW-0539">Nucleus</keyword>
<accession>A0A7N0VM36</accession>